<reference evidence="1 2" key="1">
    <citation type="submission" date="2016-06" db="EMBL/GenBank/DDBJ databases">
        <authorList>
            <person name="Kjaerup R.B."/>
            <person name="Dalgaard T.S."/>
            <person name="Juul-Madsen H.R."/>
        </authorList>
    </citation>
    <scope>NUCLEOTIDE SEQUENCE [LARGE SCALE GENOMIC DNA]</scope>
    <source>
        <strain evidence="1 2">E1334</strain>
    </source>
</reference>
<accession>A0A1A2YGI3</accession>
<evidence type="ECO:0008006" key="3">
    <source>
        <dbReference type="Google" id="ProtNLM"/>
    </source>
</evidence>
<sequence>MSEQGSQLDSTQKARIALGIAFTGAGVAHVVKHEWFEQLVPDGLAQWRKPISAATAVLQFVGGIAMFIPRARLLARWVNLTMLVPTLPAAVAQTRKPEQMRALGVNPKLVLARIPAQMAVATLTWWATRPPVEQS</sequence>
<dbReference type="EMBL" id="LZKI01000162">
    <property type="protein sequence ID" value="OBI37055.1"/>
    <property type="molecule type" value="Genomic_DNA"/>
</dbReference>
<dbReference type="RefSeq" id="WP_065030488.1">
    <property type="nucleotide sequence ID" value="NZ_LZKI01000162.1"/>
</dbReference>
<dbReference type="OrthoDB" id="4763102at2"/>
<dbReference type="AlphaFoldDB" id="A0A1A2YGI3"/>
<protein>
    <recommendedName>
        <fullName evidence="3">DoxX family protein</fullName>
    </recommendedName>
</protein>
<gene>
    <name evidence="1" type="ORF">A5708_07070</name>
</gene>
<comment type="caution">
    <text evidence="1">The sequence shown here is derived from an EMBL/GenBank/DDBJ whole genome shotgun (WGS) entry which is preliminary data.</text>
</comment>
<proteinExistence type="predicted"/>
<evidence type="ECO:0000313" key="1">
    <source>
        <dbReference type="EMBL" id="OBI37055.1"/>
    </source>
</evidence>
<organism evidence="1 2">
    <name type="scientific">Mycobacterium colombiense</name>
    <dbReference type="NCBI Taxonomy" id="339268"/>
    <lineage>
        <taxon>Bacteria</taxon>
        <taxon>Bacillati</taxon>
        <taxon>Actinomycetota</taxon>
        <taxon>Actinomycetes</taxon>
        <taxon>Mycobacteriales</taxon>
        <taxon>Mycobacteriaceae</taxon>
        <taxon>Mycobacterium</taxon>
        <taxon>Mycobacterium avium complex (MAC)</taxon>
    </lineage>
</organism>
<name>A0A1A2YGI3_9MYCO</name>
<dbReference type="PANTHER" id="PTHR36974:SF1">
    <property type="entry name" value="DOXX FAMILY MEMBRANE PROTEIN"/>
    <property type="match status" value="1"/>
</dbReference>
<evidence type="ECO:0000313" key="2">
    <source>
        <dbReference type="Proteomes" id="UP000091846"/>
    </source>
</evidence>
<dbReference type="PANTHER" id="PTHR36974">
    <property type="entry name" value="MEMBRANE PROTEIN-RELATED"/>
    <property type="match status" value="1"/>
</dbReference>
<dbReference type="Proteomes" id="UP000091846">
    <property type="component" value="Unassembled WGS sequence"/>
</dbReference>